<feature type="compositionally biased region" description="Polar residues" evidence="1">
    <location>
        <begin position="76"/>
        <end position="95"/>
    </location>
</feature>
<dbReference type="InterPro" id="IPR011992">
    <property type="entry name" value="EF-hand-dom_pair"/>
</dbReference>
<accession>A0A162THP5</accession>
<dbReference type="Gene3D" id="1.10.238.10">
    <property type="entry name" value="EF-hand"/>
    <property type="match status" value="1"/>
</dbReference>
<feature type="region of interest" description="Disordered" evidence="1">
    <location>
        <begin position="76"/>
        <end position="105"/>
    </location>
</feature>
<reference evidence="4" key="1">
    <citation type="submission" date="2015-06" db="EMBL/GenBank/DDBJ databases">
        <title>Expansion of signal transduction pathways in fungi by whole-genome duplication.</title>
        <authorList>
            <consortium name="DOE Joint Genome Institute"/>
            <person name="Corrochano L.M."/>
            <person name="Kuo A."/>
            <person name="Marcet-Houben M."/>
            <person name="Polaino S."/>
            <person name="Salamov A."/>
            <person name="Villalobos J.M."/>
            <person name="Alvarez M.I."/>
            <person name="Avalos J."/>
            <person name="Benito E.P."/>
            <person name="Benoit I."/>
            <person name="Burger G."/>
            <person name="Camino L.P."/>
            <person name="Canovas D."/>
            <person name="Cerda-Olmedo E."/>
            <person name="Cheng J.-F."/>
            <person name="Dominguez A."/>
            <person name="Elias M."/>
            <person name="Eslava A.P."/>
            <person name="Glaser F."/>
            <person name="Grimwood J."/>
            <person name="Gutierrez G."/>
            <person name="Heitman J."/>
            <person name="Henrissat B."/>
            <person name="Iturriaga E.A."/>
            <person name="Lang B.F."/>
            <person name="Lavin J.L."/>
            <person name="Lee S."/>
            <person name="Li W."/>
            <person name="Lindquist E."/>
            <person name="Lopez-Garcia S."/>
            <person name="Luque E.M."/>
            <person name="Marcos A.T."/>
            <person name="Martin J."/>
            <person name="McCluskey K."/>
            <person name="Medina H.R."/>
            <person name="Miralles-Duran A."/>
            <person name="Miyazaki A."/>
            <person name="Munoz-Torres E."/>
            <person name="Oguiza J.A."/>
            <person name="Ohm R."/>
            <person name="Olmedo M."/>
            <person name="Orejas M."/>
            <person name="Ortiz-Castellanos L."/>
            <person name="Pisabarro A.G."/>
            <person name="Rodriguez-Romero J."/>
            <person name="Ruiz-Herrera J."/>
            <person name="Ruiz-Vazquez R."/>
            <person name="Sanz C."/>
            <person name="Schackwitz W."/>
            <person name="Schmutz J."/>
            <person name="Shahriari M."/>
            <person name="Shelest E."/>
            <person name="Silva-Franco F."/>
            <person name="Soanes D."/>
            <person name="Syed K."/>
            <person name="Tagua V.G."/>
            <person name="Talbot N.J."/>
            <person name="Thon M."/>
            <person name="De vries R.P."/>
            <person name="Wiebenga A."/>
            <person name="Yadav J.S."/>
            <person name="Braun E.L."/>
            <person name="Baker S."/>
            <person name="Garre V."/>
            <person name="Horwitz B."/>
            <person name="Torres-Martinez S."/>
            <person name="Idnurm A."/>
            <person name="Herrera-Estrella A."/>
            <person name="Gabaldon T."/>
            <person name="Grigoriev I.V."/>
        </authorList>
    </citation>
    <scope>NUCLEOTIDE SEQUENCE [LARGE SCALE GENOMIC DNA]</scope>
    <source>
        <strain evidence="4">NRRL 1555(-)</strain>
    </source>
</reference>
<dbReference type="STRING" id="763407.A0A162THP5"/>
<dbReference type="OrthoDB" id="1716625at2759"/>
<gene>
    <name evidence="3" type="ORF">PHYBLDRAFT_188639</name>
</gene>
<proteinExistence type="predicted"/>
<organism evidence="3 4">
    <name type="scientific">Phycomyces blakesleeanus (strain ATCC 8743b / DSM 1359 / FGSC 10004 / NBRC 33097 / NRRL 1555)</name>
    <dbReference type="NCBI Taxonomy" id="763407"/>
    <lineage>
        <taxon>Eukaryota</taxon>
        <taxon>Fungi</taxon>
        <taxon>Fungi incertae sedis</taxon>
        <taxon>Mucoromycota</taxon>
        <taxon>Mucoromycotina</taxon>
        <taxon>Mucoromycetes</taxon>
        <taxon>Mucorales</taxon>
        <taxon>Phycomycetaceae</taxon>
        <taxon>Phycomyces</taxon>
    </lineage>
</organism>
<dbReference type="AlphaFoldDB" id="A0A162THP5"/>
<sequence length="469" mass="51852">MMRKQESCCLDRVPQETMTEERLFHDKTLSRSPARPKPIPNGNKLMQHRDQIHSSPSNSLISSSPWSIVSNDAFNQDESGEVSTPLSETGSNSKGGSFEFMNSPRTTRSFGCFSNSPAGTKDRAIAVVPTPHSRQKISLGWTTPSNDAASMPISSATIHRPQNIDNPRQDKTGSYNSDKSIASFRSSHQKSTRQAPARSGIAIARAKQEEMEEDDGFQLIRATFSNAPKESNSKNDASLEWISRPLTPSKNSPQKYSFITTATDIHINNGSPVISPKILYKPSRTSRQISSCETSCSSSSVKSHDENLDSDDPNFNEVFVHTSPSSFAPPIDSFLRVSNLDQCTIYSTDTDPKALSAHQKKHLKPTLRIATDACCTQILKPTLLQSLLPNTVADGRYETLFDTIQDQGIVDGELVKALWRKSHIPDRILGHLWDQCDPSHQGLLDKQAFIQGMRAIDAFLLQHSQAVNL</sequence>
<dbReference type="InterPro" id="IPR000261">
    <property type="entry name" value="EH_dom"/>
</dbReference>
<keyword evidence="4" id="KW-1185">Reference proteome</keyword>
<feature type="domain" description="EH" evidence="2">
    <location>
        <begin position="387"/>
        <end position="467"/>
    </location>
</feature>
<dbReference type="EMBL" id="KV440994">
    <property type="protein sequence ID" value="OAD68672.1"/>
    <property type="molecule type" value="Genomic_DNA"/>
</dbReference>
<evidence type="ECO:0000313" key="3">
    <source>
        <dbReference type="EMBL" id="OAD68672.1"/>
    </source>
</evidence>
<dbReference type="Proteomes" id="UP000077315">
    <property type="component" value="Unassembled WGS sequence"/>
</dbReference>
<dbReference type="Pfam" id="PF12763">
    <property type="entry name" value="EH"/>
    <property type="match status" value="1"/>
</dbReference>
<dbReference type="RefSeq" id="XP_018286712.1">
    <property type="nucleotide sequence ID" value="XM_018439541.1"/>
</dbReference>
<feature type="region of interest" description="Disordered" evidence="1">
    <location>
        <begin position="155"/>
        <end position="199"/>
    </location>
</feature>
<evidence type="ECO:0000313" key="4">
    <source>
        <dbReference type="Proteomes" id="UP000077315"/>
    </source>
</evidence>
<evidence type="ECO:0000256" key="1">
    <source>
        <dbReference type="SAM" id="MobiDB-lite"/>
    </source>
</evidence>
<evidence type="ECO:0000259" key="2">
    <source>
        <dbReference type="SMART" id="SM00027"/>
    </source>
</evidence>
<feature type="compositionally biased region" description="Low complexity" evidence="1">
    <location>
        <begin position="54"/>
        <end position="64"/>
    </location>
</feature>
<feature type="region of interest" description="Disordered" evidence="1">
    <location>
        <begin position="1"/>
        <end position="64"/>
    </location>
</feature>
<feature type="compositionally biased region" description="Basic and acidic residues" evidence="1">
    <location>
        <begin position="19"/>
        <end position="29"/>
    </location>
</feature>
<dbReference type="VEuPathDB" id="FungiDB:PHYBLDRAFT_188639"/>
<dbReference type="InParanoid" id="A0A162THP5"/>
<dbReference type="SMART" id="SM00027">
    <property type="entry name" value="EH"/>
    <property type="match status" value="1"/>
</dbReference>
<dbReference type="GeneID" id="29000447"/>
<protein>
    <recommendedName>
        <fullName evidence="2">EH domain-containing protein</fullName>
    </recommendedName>
</protein>
<feature type="compositionally biased region" description="Polar residues" evidence="1">
    <location>
        <begin position="172"/>
        <end position="186"/>
    </location>
</feature>
<dbReference type="SUPFAM" id="SSF47473">
    <property type="entry name" value="EF-hand"/>
    <property type="match status" value="1"/>
</dbReference>
<name>A0A162THP5_PHYB8</name>